<dbReference type="Pfam" id="PF02365">
    <property type="entry name" value="NAM"/>
    <property type="match status" value="1"/>
</dbReference>
<proteinExistence type="predicted"/>
<dbReference type="Gene3D" id="2.170.150.80">
    <property type="entry name" value="NAC domain"/>
    <property type="match status" value="1"/>
</dbReference>
<dbReference type="OrthoDB" id="774757at2759"/>
<dbReference type="Proteomes" id="UP000594261">
    <property type="component" value="Chromosome 2"/>
</dbReference>
<dbReference type="Gramene" id="QL02p066247:mrna">
    <property type="protein sequence ID" value="QL02p066247:mrna"/>
    <property type="gene ID" value="QL02p066247"/>
</dbReference>
<evidence type="ECO:0000256" key="4">
    <source>
        <dbReference type="ARBA" id="ARBA00023242"/>
    </source>
</evidence>
<gene>
    <name evidence="6" type="primary">LOC115974396</name>
</gene>
<dbReference type="KEGG" id="qlo:115974396"/>
<dbReference type="GO" id="GO:0048731">
    <property type="term" value="P:system development"/>
    <property type="evidence" value="ECO:0007669"/>
    <property type="project" value="TreeGrafter"/>
</dbReference>
<dbReference type="GeneID" id="115974396"/>
<organism evidence="6 7">
    <name type="scientific">Quercus lobata</name>
    <name type="common">Valley oak</name>
    <dbReference type="NCBI Taxonomy" id="97700"/>
    <lineage>
        <taxon>Eukaryota</taxon>
        <taxon>Viridiplantae</taxon>
        <taxon>Streptophyta</taxon>
        <taxon>Embryophyta</taxon>
        <taxon>Tracheophyta</taxon>
        <taxon>Spermatophyta</taxon>
        <taxon>Magnoliopsida</taxon>
        <taxon>eudicotyledons</taxon>
        <taxon>Gunneridae</taxon>
        <taxon>Pentapetalae</taxon>
        <taxon>rosids</taxon>
        <taxon>fabids</taxon>
        <taxon>Fagales</taxon>
        <taxon>Fagaceae</taxon>
        <taxon>Quercus</taxon>
    </lineage>
</organism>
<evidence type="ECO:0000256" key="1">
    <source>
        <dbReference type="ARBA" id="ARBA00023015"/>
    </source>
</evidence>
<dbReference type="GO" id="GO:0003677">
    <property type="term" value="F:DNA binding"/>
    <property type="evidence" value="ECO:0007669"/>
    <property type="project" value="UniProtKB-KW"/>
</dbReference>
<dbReference type="PANTHER" id="PTHR31719">
    <property type="entry name" value="NAC TRANSCRIPTION FACTOR 56"/>
    <property type="match status" value="1"/>
</dbReference>
<keyword evidence="3" id="KW-0804">Transcription</keyword>
<accession>A0A7N2QZI7</accession>
<evidence type="ECO:0000313" key="7">
    <source>
        <dbReference type="Proteomes" id="UP000594261"/>
    </source>
</evidence>
<dbReference type="SUPFAM" id="SSF101941">
    <property type="entry name" value="NAC domain"/>
    <property type="match status" value="1"/>
</dbReference>
<evidence type="ECO:0000256" key="2">
    <source>
        <dbReference type="ARBA" id="ARBA00023125"/>
    </source>
</evidence>
<dbReference type="PANTHER" id="PTHR31719:SF43">
    <property type="entry name" value="NAC TRANSCRIPTION FACTOR 56"/>
    <property type="match status" value="1"/>
</dbReference>
<dbReference type="InParanoid" id="A0A7N2QZI7"/>
<dbReference type="RefSeq" id="XP_030950604.1">
    <property type="nucleotide sequence ID" value="XM_031094744.1"/>
</dbReference>
<evidence type="ECO:0000256" key="3">
    <source>
        <dbReference type="ARBA" id="ARBA00023163"/>
    </source>
</evidence>
<reference evidence="6" key="2">
    <citation type="submission" date="2021-01" db="UniProtKB">
        <authorList>
            <consortium name="EnsemblPlants"/>
        </authorList>
    </citation>
    <scope>IDENTIFICATION</scope>
</reference>
<evidence type="ECO:0000313" key="6">
    <source>
        <dbReference type="EnsemblPlants" id="QL02p066247:mrna"/>
    </source>
</evidence>
<name>A0A7N2QZI7_QUELO</name>
<keyword evidence="2" id="KW-0238">DNA-binding</keyword>
<reference evidence="7" key="1">
    <citation type="journal article" date="2016" name="G3 (Bethesda)">
        <title>First Draft Assembly and Annotation of the Genome of a California Endemic Oak Quercus lobata Nee (Fagaceae).</title>
        <authorList>
            <person name="Sork V.L."/>
            <person name="Fitz-Gibbon S.T."/>
            <person name="Puiu D."/>
            <person name="Crepeau M."/>
            <person name="Gugger P.F."/>
            <person name="Sherman R."/>
            <person name="Stevens K."/>
            <person name="Langley C.H."/>
            <person name="Pellegrini M."/>
            <person name="Salzberg S.L."/>
        </authorList>
    </citation>
    <scope>NUCLEOTIDE SEQUENCE [LARGE SCALE GENOMIC DNA]</scope>
    <source>
        <strain evidence="7">cv. SW786</strain>
    </source>
</reference>
<dbReference type="InterPro" id="IPR036093">
    <property type="entry name" value="NAC_dom_sf"/>
</dbReference>
<keyword evidence="1" id="KW-0805">Transcription regulation</keyword>
<keyword evidence="7" id="KW-1185">Reference proteome</keyword>
<sequence>MSTQQQDSSSDQCWCRKLHMELPPGVKFRPNDQEIVLYYLLNKVQGNPIFEDSMNVIVDCDVFGDPSAWMKIFQETHMDRLYFYTKLKKKNKHIERSTHSATWRSQKDQELYDDSKTIHYGSKRSFSFVAKNGFNGTGRWTMNEYRLDGEFANTANHDNYVICCISKKENI</sequence>
<dbReference type="EnsemblPlants" id="QL02p066247:mrna">
    <property type="protein sequence ID" value="QL02p066247:mrna"/>
    <property type="gene ID" value="QL02p066247"/>
</dbReference>
<dbReference type="AlphaFoldDB" id="A0A7N2QZI7"/>
<protein>
    <recommendedName>
        <fullName evidence="5">NAC domain-containing protein</fullName>
    </recommendedName>
</protein>
<dbReference type="OMA" id="SSSDQCW"/>
<evidence type="ECO:0000259" key="5">
    <source>
        <dbReference type="PROSITE" id="PS51005"/>
    </source>
</evidence>
<dbReference type="GO" id="GO:0006355">
    <property type="term" value="P:regulation of DNA-templated transcription"/>
    <property type="evidence" value="ECO:0007669"/>
    <property type="project" value="InterPro"/>
</dbReference>
<dbReference type="PROSITE" id="PS51005">
    <property type="entry name" value="NAC"/>
    <property type="match status" value="1"/>
</dbReference>
<keyword evidence="4" id="KW-0539">Nucleus</keyword>
<feature type="domain" description="NAC" evidence="5">
    <location>
        <begin position="22"/>
        <end position="168"/>
    </location>
</feature>
<dbReference type="InterPro" id="IPR003441">
    <property type="entry name" value="NAC-dom"/>
</dbReference>